<organism evidence="2 3">
    <name type="scientific">Steinernema carpocapsae</name>
    <name type="common">Entomopathogenic nematode</name>
    <dbReference type="NCBI Taxonomy" id="34508"/>
    <lineage>
        <taxon>Eukaryota</taxon>
        <taxon>Metazoa</taxon>
        <taxon>Ecdysozoa</taxon>
        <taxon>Nematoda</taxon>
        <taxon>Chromadorea</taxon>
        <taxon>Rhabditida</taxon>
        <taxon>Tylenchina</taxon>
        <taxon>Panagrolaimomorpha</taxon>
        <taxon>Strongyloidoidea</taxon>
        <taxon>Steinernematidae</taxon>
        <taxon>Steinernema</taxon>
    </lineage>
</organism>
<feature type="transmembrane region" description="Helical" evidence="1">
    <location>
        <begin position="12"/>
        <end position="32"/>
    </location>
</feature>
<dbReference type="OrthoDB" id="5873684at2759"/>
<reference evidence="2 3" key="1">
    <citation type="journal article" date="2015" name="Genome Biol.">
        <title>Comparative genomics of Steinernema reveals deeply conserved gene regulatory networks.</title>
        <authorList>
            <person name="Dillman A.R."/>
            <person name="Macchietto M."/>
            <person name="Porter C.F."/>
            <person name="Rogers A."/>
            <person name="Williams B."/>
            <person name="Antoshechkin I."/>
            <person name="Lee M.M."/>
            <person name="Goodwin Z."/>
            <person name="Lu X."/>
            <person name="Lewis E.E."/>
            <person name="Goodrich-Blair H."/>
            <person name="Stock S.P."/>
            <person name="Adams B.J."/>
            <person name="Sternberg P.W."/>
            <person name="Mortazavi A."/>
        </authorList>
    </citation>
    <scope>NUCLEOTIDE SEQUENCE [LARGE SCALE GENOMIC DNA]</scope>
    <source>
        <strain evidence="2 3">ALL</strain>
    </source>
</reference>
<keyword evidence="1" id="KW-0812">Transmembrane</keyword>
<proteinExistence type="predicted"/>
<dbReference type="Proteomes" id="UP000298663">
    <property type="component" value="Unassembled WGS sequence"/>
</dbReference>
<dbReference type="EMBL" id="AZBU02000001">
    <property type="protein sequence ID" value="TMS39590.1"/>
    <property type="molecule type" value="Genomic_DNA"/>
</dbReference>
<keyword evidence="1" id="KW-0472">Membrane</keyword>
<keyword evidence="3" id="KW-1185">Reference proteome</keyword>
<evidence type="ECO:0000256" key="1">
    <source>
        <dbReference type="SAM" id="Phobius"/>
    </source>
</evidence>
<sequence>MRAVALSPPLMPIASSSTAISISLMAFSYIFWRWHWEKAEAFESQRVTRDNKRNTRILIPPNMSEMLYVVGVGVVALLSSTASATVCTVPGDSISTSDAANSFRYKNSKTCPDFKDDPLQTACCASQITPGTFYCCTEERKLEIESEISAELRRQFIRK</sequence>
<name>A0A4U8V126_STECR</name>
<evidence type="ECO:0000313" key="2">
    <source>
        <dbReference type="EMBL" id="TMS39590.1"/>
    </source>
</evidence>
<gene>
    <name evidence="2" type="ORF">L596_006088</name>
</gene>
<comment type="caution">
    <text evidence="2">The sequence shown here is derived from an EMBL/GenBank/DDBJ whole genome shotgun (WGS) entry which is preliminary data.</text>
</comment>
<dbReference type="AlphaFoldDB" id="A0A4U8V126"/>
<keyword evidence="1" id="KW-1133">Transmembrane helix</keyword>
<reference evidence="2 3" key="2">
    <citation type="journal article" date="2019" name="G3 (Bethesda)">
        <title>Hybrid Assembly of the Genome of the Entomopathogenic Nematode Steinernema carpocapsae Identifies the X-Chromosome.</title>
        <authorList>
            <person name="Serra L."/>
            <person name="Macchietto M."/>
            <person name="Macias-Munoz A."/>
            <person name="McGill C.J."/>
            <person name="Rodriguez I.M."/>
            <person name="Rodriguez B."/>
            <person name="Murad R."/>
            <person name="Mortazavi A."/>
        </authorList>
    </citation>
    <scope>NUCLEOTIDE SEQUENCE [LARGE SCALE GENOMIC DNA]</scope>
    <source>
        <strain evidence="2 3">ALL</strain>
    </source>
</reference>
<evidence type="ECO:0000313" key="3">
    <source>
        <dbReference type="Proteomes" id="UP000298663"/>
    </source>
</evidence>
<protein>
    <submittedName>
        <fullName evidence="2">Uncharacterized protein</fullName>
    </submittedName>
</protein>
<accession>A0A4U8V126</accession>